<dbReference type="Proteomes" id="UP000054324">
    <property type="component" value="Unassembled WGS sequence"/>
</dbReference>
<dbReference type="AlphaFoldDB" id="A0A074Z495"/>
<reference evidence="1 2" key="1">
    <citation type="submission" date="2013-11" db="EMBL/GenBank/DDBJ databases">
        <title>Opisthorchis viverrini - life in the bile duct.</title>
        <authorList>
            <person name="Young N.D."/>
            <person name="Nagarajan N."/>
            <person name="Lin S.J."/>
            <person name="Korhonen P.K."/>
            <person name="Jex A.R."/>
            <person name="Hall R.S."/>
            <person name="Safavi-Hemami H."/>
            <person name="Kaewkong W."/>
            <person name="Bertrand D."/>
            <person name="Gao S."/>
            <person name="Seet Q."/>
            <person name="Wongkham S."/>
            <person name="Teh B.T."/>
            <person name="Wongkham C."/>
            <person name="Intapan P.M."/>
            <person name="Maleewong W."/>
            <person name="Yang X."/>
            <person name="Hu M."/>
            <person name="Wang Z."/>
            <person name="Hofmann A."/>
            <person name="Sternberg P.W."/>
            <person name="Tan P."/>
            <person name="Wang J."/>
            <person name="Gasser R.B."/>
        </authorList>
    </citation>
    <scope>NUCLEOTIDE SEQUENCE [LARGE SCALE GENOMIC DNA]</scope>
</reference>
<dbReference type="GeneID" id="20324037"/>
<proteinExistence type="predicted"/>
<dbReference type="EMBL" id="KL596932">
    <property type="protein sequence ID" value="KER21916.1"/>
    <property type="molecule type" value="Genomic_DNA"/>
</dbReference>
<name>A0A074Z495_OPIVI</name>
<organism evidence="1 2">
    <name type="scientific">Opisthorchis viverrini</name>
    <name type="common">Southeast Asian liver fluke</name>
    <dbReference type="NCBI Taxonomy" id="6198"/>
    <lineage>
        <taxon>Eukaryota</taxon>
        <taxon>Metazoa</taxon>
        <taxon>Spiralia</taxon>
        <taxon>Lophotrochozoa</taxon>
        <taxon>Platyhelminthes</taxon>
        <taxon>Trematoda</taxon>
        <taxon>Digenea</taxon>
        <taxon>Opisthorchiida</taxon>
        <taxon>Opisthorchiata</taxon>
        <taxon>Opisthorchiidae</taxon>
        <taxon>Opisthorchis</taxon>
    </lineage>
</organism>
<keyword evidence="2" id="KW-1185">Reference proteome</keyword>
<evidence type="ECO:0000313" key="2">
    <source>
        <dbReference type="Proteomes" id="UP000054324"/>
    </source>
</evidence>
<sequence>MKGVVYQLRATAPNEFFEQPSCSFGDGNYFAVDEAGSFVKSAHEQDQLIGSVSQLEQLQLTGVISQHVQRGNTPVIDLNLISD</sequence>
<dbReference type="RefSeq" id="XP_009174338.1">
    <property type="nucleotide sequence ID" value="XM_009176074.1"/>
</dbReference>
<dbReference type="CTD" id="20324037"/>
<evidence type="ECO:0000313" key="1">
    <source>
        <dbReference type="EMBL" id="KER21916.1"/>
    </source>
</evidence>
<dbReference type="KEGG" id="ovi:T265_09869"/>
<gene>
    <name evidence="1" type="ORF">T265_09869</name>
</gene>
<accession>A0A074Z495</accession>
<protein>
    <submittedName>
        <fullName evidence="1">Uncharacterized protein</fullName>
    </submittedName>
</protein>